<dbReference type="Gene3D" id="3.40.50.1820">
    <property type="entry name" value="alpha/beta hydrolase"/>
    <property type="match status" value="1"/>
</dbReference>
<evidence type="ECO:0000256" key="4">
    <source>
        <dbReference type="ARBA" id="ARBA00022723"/>
    </source>
</evidence>
<comment type="catalytic activity">
    <reaction evidence="9">
        <text>feruloyl-polysaccharide + H2O = ferulate + polysaccharide.</text>
        <dbReference type="EC" id="3.1.1.73"/>
    </reaction>
</comment>
<feature type="chain" id="PRO_5040546998" description="Carboxylic ester hydrolase" evidence="10">
    <location>
        <begin position="20"/>
        <end position="539"/>
    </location>
</feature>
<keyword evidence="3" id="KW-0858">Xylan degradation</keyword>
<dbReference type="EC" id="3.1.1.-" evidence="10"/>
<keyword evidence="8" id="KW-1015">Disulfide bond</keyword>
<keyword evidence="3" id="KW-0119">Carbohydrate metabolism</keyword>
<comment type="similarity">
    <text evidence="1 10">Belongs to the tannase family.</text>
</comment>
<accession>A0A9Q0AMU5</accession>
<sequence length="539" mass="57388">MMLLNLLLPFLALITPTQAGCSLACSSLVGQSFSNGSAIVVFAEQLLNGSTFVGTSANAGYNTPQVAVPQACRIGLTFATSKNSSAQAELWLPAGSQWNSRVLTVGNSGWAGAVNYPDVVWGLRKGFATVSTNTGHNSSSSDGSFLSDPDQAINWGHRALHLSVMAAKEVVLAHYGKSSSYSYYAGCSTGGRQGLNAAERYPADFDGVLSGSAIPWQTHTASWQIYVALQQYPATRSSYIPTTKWPFIAAAVLEQCDGLDGVADGIIMDPSKCEVDIDALQCDAGTLNATACLTDDQAVNLARMYAPWLRNGTVGALVNPGISPSGEATFSYLMNGEEPQFGPTFYRYGVHNDTSWDFTTLTVADVVLADSINPGGANAYNPDLRPFQSRGGKVIQYHGYSDPLIPSLNAPAWHNTVEDFYRSLGKSNEVQDFYRLFMVPGMGHCSSGAGAWVIDGASQGGIEPPVTDSNYSMLLSLVDWVEGGTSAAPERVIGTKYVGDVAPLVQFTRPVCRWPHVAKYNGLGDVANADSWSCPTART</sequence>
<reference evidence="11" key="1">
    <citation type="submission" date="2021-03" db="EMBL/GenBank/DDBJ databases">
        <title>Revisited historic fungal species revealed as producer of novel bioactive compounds through whole genome sequencing and comparative genomics.</title>
        <authorList>
            <person name="Vignolle G.A."/>
            <person name="Hochenegger N."/>
            <person name="Mach R.L."/>
            <person name="Mach-Aigner A.R."/>
            <person name="Javad Rahimi M."/>
            <person name="Salim K.A."/>
            <person name="Chan C.M."/>
            <person name="Lim L.B.L."/>
            <person name="Cai F."/>
            <person name="Druzhinina I.S."/>
            <person name="U'Ren J.M."/>
            <person name="Derntl C."/>
        </authorList>
    </citation>
    <scope>NUCLEOTIDE SEQUENCE</scope>
    <source>
        <strain evidence="11">TUCIM 5799</strain>
    </source>
</reference>
<organism evidence="11 12">
    <name type="scientific">Neoarthrinium moseri</name>
    <dbReference type="NCBI Taxonomy" id="1658444"/>
    <lineage>
        <taxon>Eukaryota</taxon>
        <taxon>Fungi</taxon>
        <taxon>Dikarya</taxon>
        <taxon>Ascomycota</taxon>
        <taxon>Pezizomycotina</taxon>
        <taxon>Sordariomycetes</taxon>
        <taxon>Xylariomycetidae</taxon>
        <taxon>Amphisphaeriales</taxon>
        <taxon>Apiosporaceae</taxon>
        <taxon>Neoarthrinium</taxon>
    </lineage>
</organism>
<keyword evidence="7" id="KW-0106">Calcium</keyword>
<evidence type="ECO:0000256" key="9">
    <source>
        <dbReference type="ARBA" id="ARBA00034075"/>
    </source>
</evidence>
<keyword evidence="4" id="KW-0479">Metal-binding</keyword>
<gene>
    <name evidence="11" type="ORF">JX265_007740</name>
</gene>
<evidence type="ECO:0000256" key="10">
    <source>
        <dbReference type="RuleBase" id="RU361238"/>
    </source>
</evidence>
<dbReference type="GO" id="GO:0045493">
    <property type="term" value="P:xylan catabolic process"/>
    <property type="evidence" value="ECO:0007669"/>
    <property type="project" value="UniProtKB-KW"/>
</dbReference>
<dbReference type="PANTHER" id="PTHR33938:SF15">
    <property type="entry name" value="FERULOYL ESTERASE B-RELATED"/>
    <property type="match status" value="1"/>
</dbReference>
<keyword evidence="2" id="KW-0719">Serine esterase</keyword>
<dbReference type="GO" id="GO:0030600">
    <property type="term" value="F:feruloyl esterase activity"/>
    <property type="evidence" value="ECO:0007669"/>
    <property type="project" value="UniProtKB-EC"/>
</dbReference>
<protein>
    <recommendedName>
        <fullName evidence="10">Carboxylic ester hydrolase</fullName>
        <ecNumber evidence="10">3.1.1.-</ecNumber>
    </recommendedName>
</protein>
<comment type="caution">
    <text evidence="11">The sequence shown here is derived from an EMBL/GenBank/DDBJ whole genome shotgun (WGS) entry which is preliminary data.</text>
</comment>
<name>A0A9Q0AMU5_9PEZI</name>
<evidence type="ECO:0000256" key="8">
    <source>
        <dbReference type="ARBA" id="ARBA00023157"/>
    </source>
</evidence>
<evidence type="ECO:0000313" key="12">
    <source>
        <dbReference type="Proteomes" id="UP000829685"/>
    </source>
</evidence>
<feature type="signal peptide" evidence="10">
    <location>
        <begin position="1"/>
        <end position="19"/>
    </location>
</feature>
<proteinExistence type="inferred from homology"/>
<dbReference type="PANTHER" id="PTHR33938">
    <property type="entry name" value="FERULOYL ESTERASE B-RELATED"/>
    <property type="match status" value="1"/>
</dbReference>
<keyword evidence="3" id="KW-0624">Polysaccharide degradation</keyword>
<evidence type="ECO:0000256" key="5">
    <source>
        <dbReference type="ARBA" id="ARBA00022729"/>
    </source>
</evidence>
<evidence type="ECO:0000256" key="1">
    <source>
        <dbReference type="ARBA" id="ARBA00006249"/>
    </source>
</evidence>
<evidence type="ECO:0000256" key="2">
    <source>
        <dbReference type="ARBA" id="ARBA00022487"/>
    </source>
</evidence>
<dbReference type="SUPFAM" id="SSF53474">
    <property type="entry name" value="alpha/beta-Hydrolases"/>
    <property type="match status" value="1"/>
</dbReference>
<dbReference type="EMBL" id="JAFIMR010000020">
    <property type="protein sequence ID" value="KAI1866439.1"/>
    <property type="molecule type" value="Genomic_DNA"/>
</dbReference>
<dbReference type="Proteomes" id="UP000829685">
    <property type="component" value="Unassembled WGS sequence"/>
</dbReference>
<evidence type="ECO:0000256" key="7">
    <source>
        <dbReference type="ARBA" id="ARBA00022837"/>
    </source>
</evidence>
<evidence type="ECO:0000256" key="6">
    <source>
        <dbReference type="ARBA" id="ARBA00022801"/>
    </source>
</evidence>
<keyword evidence="6 10" id="KW-0378">Hydrolase</keyword>
<dbReference type="AlphaFoldDB" id="A0A9Q0AMU5"/>
<dbReference type="InterPro" id="IPR029058">
    <property type="entry name" value="AB_hydrolase_fold"/>
</dbReference>
<dbReference type="InterPro" id="IPR011118">
    <property type="entry name" value="Tannase/feruloyl_esterase"/>
</dbReference>
<evidence type="ECO:0000256" key="3">
    <source>
        <dbReference type="ARBA" id="ARBA00022651"/>
    </source>
</evidence>
<dbReference type="Pfam" id="PF07519">
    <property type="entry name" value="Tannase"/>
    <property type="match status" value="1"/>
</dbReference>
<evidence type="ECO:0000313" key="11">
    <source>
        <dbReference type="EMBL" id="KAI1866439.1"/>
    </source>
</evidence>
<keyword evidence="5 10" id="KW-0732">Signal</keyword>
<dbReference type="GO" id="GO:0046872">
    <property type="term" value="F:metal ion binding"/>
    <property type="evidence" value="ECO:0007669"/>
    <property type="project" value="UniProtKB-KW"/>
</dbReference>
<keyword evidence="12" id="KW-1185">Reference proteome</keyword>